<dbReference type="EMBL" id="JAUKWQ010000002">
    <property type="protein sequence ID" value="MDO1582279.1"/>
    <property type="molecule type" value="Genomic_DNA"/>
</dbReference>
<evidence type="ECO:0000313" key="1">
    <source>
        <dbReference type="EMBL" id="MDO1582279.1"/>
    </source>
</evidence>
<reference evidence="1" key="2">
    <citation type="submission" date="2023-07" db="EMBL/GenBank/DDBJ databases">
        <authorList>
            <person name="Sun H."/>
        </authorList>
    </citation>
    <scope>NUCLEOTIDE SEQUENCE</scope>
    <source>
        <strain evidence="1">05753</strain>
    </source>
</reference>
<keyword evidence="2" id="KW-1185">Reference proteome</keyword>
<protein>
    <submittedName>
        <fullName evidence="1">Uncharacterized protein</fullName>
    </submittedName>
</protein>
<evidence type="ECO:0000313" key="2">
    <source>
        <dbReference type="Proteomes" id="UP001169006"/>
    </source>
</evidence>
<dbReference type="RefSeq" id="WP_302076419.1">
    <property type="nucleotide sequence ID" value="NZ_JAUKWQ010000002.1"/>
</dbReference>
<accession>A0ABT8SV09</accession>
<organism evidence="1 2">
    <name type="scientific">Rhizobium oryzicola</name>
    <dbReference type="NCBI Taxonomy" id="1232668"/>
    <lineage>
        <taxon>Bacteria</taxon>
        <taxon>Pseudomonadati</taxon>
        <taxon>Pseudomonadota</taxon>
        <taxon>Alphaproteobacteria</taxon>
        <taxon>Hyphomicrobiales</taxon>
        <taxon>Rhizobiaceae</taxon>
        <taxon>Rhizobium/Agrobacterium group</taxon>
        <taxon>Rhizobium</taxon>
    </lineage>
</organism>
<gene>
    <name evidence="1" type="ORF">Q2T52_09230</name>
</gene>
<dbReference type="Proteomes" id="UP001169006">
    <property type="component" value="Unassembled WGS sequence"/>
</dbReference>
<sequence>MPDNVSAGDARFAEGLGETTAGMISASERLSVFAADPFCRTEVLDVEDRAAVEGLVLNLRQIRTELAFIVSDTERRLSNSRQQVFSLSATGERRSTRWRQWGRWSGLHQKHKVQVEMIDAELWRLSESLDAISLQQETLNQTFYRAEAELDGLFPAISGSNRHQASEVQRALARHAIFQDFLDIVREHRSQLHLASRKLQLIAQDLILLKAALQNANEPVLPDHALFRTWAERAHRGMLSAASLARRRASLG</sequence>
<comment type="caution">
    <text evidence="1">The sequence shown here is derived from an EMBL/GenBank/DDBJ whole genome shotgun (WGS) entry which is preliminary data.</text>
</comment>
<reference evidence="1" key="1">
    <citation type="journal article" date="2015" name="Int. J. Syst. Evol. Microbiol.">
        <title>Rhizobium oryzicola sp. nov., potential plant-growth-promoting endophytic bacteria isolated from rice roots.</title>
        <authorList>
            <person name="Zhang X.X."/>
            <person name="Gao J.S."/>
            <person name="Cao Y.H."/>
            <person name="Sheirdil R.A."/>
            <person name="Wang X.C."/>
            <person name="Zhang L."/>
        </authorList>
    </citation>
    <scope>NUCLEOTIDE SEQUENCE</scope>
    <source>
        <strain evidence="1">05753</strain>
    </source>
</reference>
<name>A0ABT8SV09_9HYPH</name>
<proteinExistence type="predicted"/>